<feature type="transmembrane region" description="Helical" evidence="1">
    <location>
        <begin position="94"/>
        <end position="114"/>
    </location>
</feature>
<sequence length="209" mass="22712">MIGDVPLRCAVTILFGVSITMYAYLAVAQGDRWTCRVNHLLHLAMSVAMVSMVWRVGMSLPAIGPMLFFLLAGVWFVGVAVWSSSASRQRLKTWYYAAMMAAMAWMYAVMSGGVPGIDSRSNSAVMAMPGMQSPGRDMSPATTGLSWVAAANWLGVVGFAAVALYWAYRFVGERQLARTPTAARLARMEPVYQAFSAAGTALMFDALIW</sequence>
<feature type="transmembrane region" description="Helical" evidence="1">
    <location>
        <begin position="39"/>
        <end position="56"/>
    </location>
</feature>
<keyword evidence="1" id="KW-1133">Transmembrane helix</keyword>
<dbReference type="EMBL" id="LZJU01000092">
    <property type="protein sequence ID" value="OBH75061.1"/>
    <property type="molecule type" value="Genomic_DNA"/>
</dbReference>
<protein>
    <submittedName>
        <fullName evidence="2">DUF5134 domain-containing protein</fullName>
    </submittedName>
</protein>
<dbReference type="RefSeq" id="WP_067910089.1">
    <property type="nucleotide sequence ID" value="NZ_LZJP01000105.1"/>
</dbReference>
<feature type="transmembrane region" description="Helical" evidence="1">
    <location>
        <begin position="145"/>
        <end position="168"/>
    </location>
</feature>
<reference evidence="2 3" key="1">
    <citation type="submission" date="2016-06" db="EMBL/GenBank/DDBJ databases">
        <authorList>
            <person name="Kjaerup R.B."/>
            <person name="Dalgaard T.S."/>
            <person name="Juul-Madsen H.R."/>
        </authorList>
    </citation>
    <scope>NUCLEOTIDE SEQUENCE [LARGE SCALE GENOMIC DNA]</scope>
    <source>
        <strain evidence="2 3">E152</strain>
    </source>
</reference>
<keyword evidence="1" id="KW-0472">Membrane</keyword>
<gene>
    <name evidence="2" type="ORF">A5683_23105</name>
</gene>
<accession>A0A1A2TF54</accession>
<proteinExistence type="predicted"/>
<dbReference type="InterPro" id="IPR033458">
    <property type="entry name" value="DUF5134"/>
</dbReference>
<dbReference type="Pfam" id="PF17197">
    <property type="entry name" value="DUF5134"/>
    <property type="match status" value="1"/>
</dbReference>
<comment type="caution">
    <text evidence="2">The sequence shown here is derived from an EMBL/GenBank/DDBJ whole genome shotgun (WGS) entry which is preliminary data.</text>
</comment>
<name>A0A1A2TF54_MYCNT</name>
<organism evidence="2 3">
    <name type="scientific">Mycobacterium mantenii</name>
    <dbReference type="NCBI Taxonomy" id="560555"/>
    <lineage>
        <taxon>Bacteria</taxon>
        <taxon>Bacillati</taxon>
        <taxon>Actinomycetota</taxon>
        <taxon>Actinomycetes</taxon>
        <taxon>Mycobacteriales</taxon>
        <taxon>Mycobacteriaceae</taxon>
        <taxon>Mycobacterium</taxon>
        <taxon>Mycobacterium avium complex (MAC)</taxon>
    </lineage>
</organism>
<evidence type="ECO:0000313" key="2">
    <source>
        <dbReference type="EMBL" id="OBH75061.1"/>
    </source>
</evidence>
<dbReference type="OrthoDB" id="4734452at2"/>
<dbReference type="AlphaFoldDB" id="A0A1A2TF54"/>
<feature type="transmembrane region" description="Helical" evidence="1">
    <location>
        <begin position="6"/>
        <end position="27"/>
    </location>
</feature>
<keyword evidence="1" id="KW-0812">Transmembrane</keyword>
<dbReference type="Proteomes" id="UP000092389">
    <property type="component" value="Unassembled WGS sequence"/>
</dbReference>
<evidence type="ECO:0000313" key="3">
    <source>
        <dbReference type="Proteomes" id="UP000092389"/>
    </source>
</evidence>
<evidence type="ECO:0000256" key="1">
    <source>
        <dbReference type="SAM" id="Phobius"/>
    </source>
</evidence>
<feature type="transmembrane region" description="Helical" evidence="1">
    <location>
        <begin position="62"/>
        <end position="82"/>
    </location>
</feature>